<dbReference type="AlphaFoldDB" id="A0A8H7QMY2"/>
<protein>
    <submittedName>
        <fullName evidence="1">Uncharacterized protein</fullName>
    </submittedName>
</protein>
<dbReference type="Proteomes" id="UP000650833">
    <property type="component" value="Unassembled WGS sequence"/>
</dbReference>
<keyword evidence="2" id="KW-1185">Reference proteome</keyword>
<name>A0A8H7QMY2_9FUNG</name>
<evidence type="ECO:0000313" key="2">
    <source>
        <dbReference type="Proteomes" id="UP000650833"/>
    </source>
</evidence>
<proteinExistence type="predicted"/>
<reference evidence="1" key="1">
    <citation type="submission" date="2020-12" db="EMBL/GenBank/DDBJ databases">
        <title>Metabolic potential, ecology and presence of endohyphal bacteria is reflected in genomic diversity of Mucoromycotina.</title>
        <authorList>
            <person name="Muszewska A."/>
            <person name="Okrasinska A."/>
            <person name="Steczkiewicz K."/>
            <person name="Drgas O."/>
            <person name="Orlowska M."/>
            <person name="Perlinska-Lenart U."/>
            <person name="Aleksandrzak-Piekarczyk T."/>
            <person name="Szatraj K."/>
            <person name="Zielenkiewicz U."/>
            <person name="Pilsyk S."/>
            <person name="Malc E."/>
            <person name="Mieczkowski P."/>
            <person name="Kruszewska J.S."/>
            <person name="Biernat P."/>
            <person name="Pawlowska J."/>
        </authorList>
    </citation>
    <scope>NUCLEOTIDE SEQUENCE</scope>
    <source>
        <strain evidence="1">CBS 226.32</strain>
    </source>
</reference>
<evidence type="ECO:0000313" key="1">
    <source>
        <dbReference type="EMBL" id="KAG2195259.1"/>
    </source>
</evidence>
<organism evidence="1 2">
    <name type="scientific">Mucor plumbeus</name>
    <dbReference type="NCBI Taxonomy" id="97098"/>
    <lineage>
        <taxon>Eukaryota</taxon>
        <taxon>Fungi</taxon>
        <taxon>Fungi incertae sedis</taxon>
        <taxon>Mucoromycota</taxon>
        <taxon>Mucoromycotina</taxon>
        <taxon>Mucoromycetes</taxon>
        <taxon>Mucorales</taxon>
        <taxon>Mucorineae</taxon>
        <taxon>Mucoraceae</taxon>
        <taxon>Mucor</taxon>
    </lineage>
</organism>
<gene>
    <name evidence="1" type="ORF">INT46_001990</name>
</gene>
<dbReference type="EMBL" id="JAEPRC010000536">
    <property type="protein sequence ID" value="KAG2195259.1"/>
    <property type="molecule type" value="Genomic_DNA"/>
</dbReference>
<accession>A0A8H7QMY2</accession>
<sequence length="358" mass="40286">MVREYLVSFRPGVAWSTVCLPRKFGGVGLVDIADQKLNFASCLLTTSSILPWFSFSDKFKYRVSSVSVLIYLCKLLLKFPKVVPSSGWSARWFFDFPLCCVLSTVPSVRSRIDLKTLDPRYLVSDICFWQPDLGIVYGVTPHYEWLDKIYCVFLDVKKDVGPVSLVFPPVMDSKIVLSQADYFTTSHSDGADSWMPNCSHWSISNSSRSSVSIAHVSLEALRRYWHPGRDSFTSRHRAWVYRIVPAKVPSPVCALCGFAIEDLYRFVDLFPSNLSIWTALTSFCSSDLGFFDEDILVALSAVYSTLWKYHWRCVIDTGPWIASAALNMVRQDHGSLFSSLSSLAGVEAGTLTLPLINQ</sequence>
<comment type="caution">
    <text evidence="1">The sequence shown here is derived from an EMBL/GenBank/DDBJ whole genome shotgun (WGS) entry which is preliminary data.</text>
</comment>
<dbReference type="OrthoDB" id="2282817at2759"/>